<accession>A0ABS6MEN2</accession>
<name>A0ABS6MEN2_9GAMM</name>
<evidence type="ECO:0000256" key="1">
    <source>
        <dbReference type="SAM" id="Phobius"/>
    </source>
</evidence>
<sequence>MNNTLAFYNEDQLRRESIAYLLLLVAGVVGAHRYYLGNWASAFIMTFLGVAAVYAFANEISGWEFLVFALVVWCLLDMVYVHRAVQKRRQQVYDLKPVLQLYR</sequence>
<feature type="transmembrane region" description="Helical" evidence="1">
    <location>
        <begin position="40"/>
        <end position="57"/>
    </location>
</feature>
<keyword evidence="1" id="KW-1133">Transmembrane helix</keyword>
<organism evidence="2 3">
    <name type="scientific">Marinobacterium weihaiense</name>
    <dbReference type="NCBI Taxonomy" id="2851016"/>
    <lineage>
        <taxon>Bacteria</taxon>
        <taxon>Pseudomonadati</taxon>
        <taxon>Pseudomonadota</taxon>
        <taxon>Gammaproteobacteria</taxon>
        <taxon>Oceanospirillales</taxon>
        <taxon>Oceanospirillaceae</taxon>
        <taxon>Marinobacterium</taxon>
    </lineage>
</organism>
<protein>
    <submittedName>
        <fullName evidence="2">TM2 domain-containing protein</fullName>
    </submittedName>
</protein>
<gene>
    <name evidence="2" type="ORF">KTN04_15715</name>
</gene>
<dbReference type="RefSeq" id="WP_217336182.1">
    <property type="nucleotide sequence ID" value="NZ_JAHQZT010000036.1"/>
</dbReference>
<keyword evidence="1" id="KW-0812">Transmembrane</keyword>
<dbReference type="Proteomes" id="UP000755551">
    <property type="component" value="Unassembled WGS sequence"/>
</dbReference>
<comment type="caution">
    <text evidence="2">The sequence shown here is derived from an EMBL/GenBank/DDBJ whole genome shotgun (WGS) entry which is preliminary data.</text>
</comment>
<feature type="transmembrane region" description="Helical" evidence="1">
    <location>
        <begin position="63"/>
        <end position="81"/>
    </location>
</feature>
<proteinExistence type="predicted"/>
<reference evidence="2 3" key="1">
    <citation type="submission" date="2021-06" db="EMBL/GenBank/DDBJ databases">
        <title>Bacterium isolated from marine sediment.</title>
        <authorList>
            <person name="Zhu K.-L."/>
            <person name="Du Z.-J."/>
            <person name="Liang Q.-Y."/>
        </authorList>
    </citation>
    <scope>NUCLEOTIDE SEQUENCE [LARGE SCALE GENOMIC DNA]</scope>
    <source>
        <strain evidence="2 3">A346</strain>
    </source>
</reference>
<evidence type="ECO:0000313" key="2">
    <source>
        <dbReference type="EMBL" id="MBV0934786.1"/>
    </source>
</evidence>
<evidence type="ECO:0000313" key="3">
    <source>
        <dbReference type="Proteomes" id="UP000755551"/>
    </source>
</evidence>
<dbReference type="EMBL" id="JAHQZT010000036">
    <property type="protein sequence ID" value="MBV0934786.1"/>
    <property type="molecule type" value="Genomic_DNA"/>
</dbReference>
<keyword evidence="1" id="KW-0472">Membrane</keyword>
<keyword evidence="3" id="KW-1185">Reference proteome</keyword>